<evidence type="ECO:0000313" key="9">
    <source>
        <dbReference type="EMBL" id="PCC83575.1"/>
    </source>
</evidence>
<dbReference type="GO" id="GO:0005886">
    <property type="term" value="C:plasma membrane"/>
    <property type="evidence" value="ECO:0007669"/>
    <property type="project" value="UniProtKB-SubCell"/>
</dbReference>
<gene>
    <name evidence="9" type="ORF">COM45_02130</name>
</gene>
<accession>A0A2A4AIK1</accession>
<comment type="subcellular location">
    <subcellularLocation>
        <location evidence="1">Cell membrane</location>
        <topology evidence="1">Multi-pass membrane protein</topology>
    </subcellularLocation>
</comment>
<dbReference type="PANTHER" id="PTHR43738">
    <property type="entry name" value="ABC TRANSPORTER, MEMBRANE PROTEIN"/>
    <property type="match status" value="1"/>
</dbReference>
<comment type="caution">
    <text evidence="9">The sequence shown here is derived from an EMBL/GenBank/DDBJ whole genome shotgun (WGS) entry which is preliminary data.</text>
</comment>
<dbReference type="AlphaFoldDB" id="A0A2A4AIK1"/>
<dbReference type="InterPro" id="IPR003838">
    <property type="entry name" value="ABC3_permease_C"/>
</dbReference>
<keyword evidence="3" id="KW-1003">Cell membrane</keyword>
<dbReference type="Pfam" id="PF02687">
    <property type="entry name" value="FtsX"/>
    <property type="match status" value="1"/>
</dbReference>
<evidence type="ECO:0000256" key="7">
    <source>
        <dbReference type="SAM" id="Phobius"/>
    </source>
</evidence>
<evidence type="ECO:0000313" key="10">
    <source>
        <dbReference type="Proteomes" id="UP000218690"/>
    </source>
</evidence>
<evidence type="ECO:0000256" key="6">
    <source>
        <dbReference type="ARBA" id="ARBA00023136"/>
    </source>
</evidence>
<dbReference type="Proteomes" id="UP000218690">
    <property type="component" value="Unassembled WGS sequence"/>
</dbReference>
<dbReference type="InterPro" id="IPR051125">
    <property type="entry name" value="ABC-4/HrtB_transporter"/>
</dbReference>
<evidence type="ECO:0000256" key="3">
    <source>
        <dbReference type="ARBA" id="ARBA00022475"/>
    </source>
</evidence>
<feature type="transmembrane region" description="Helical" evidence="7">
    <location>
        <begin position="253"/>
        <end position="279"/>
    </location>
</feature>
<organism evidence="9 10">
    <name type="scientific">Corynebacterium accolens</name>
    <dbReference type="NCBI Taxonomy" id="38284"/>
    <lineage>
        <taxon>Bacteria</taxon>
        <taxon>Bacillati</taxon>
        <taxon>Actinomycetota</taxon>
        <taxon>Actinomycetes</taxon>
        <taxon>Mycobacteriales</taxon>
        <taxon>Corynebacteriaceae</taxon>
        <taxon>Corynebacterium</taxon>
    </lineage>
</organism>
<keyword evidence="4 7" id="KW-0812">Transmembrane</keyword>
<evidence type="ECO:0000256" key="5">
    <source>
        <dbReference type="ARBA" id="ARBA00022989"/>
    </source>
</evidence>
<feature type="domain" description="ABC3 transporter permease C-terminal" evidence="8">
    <location>
        <begin position="216"/>
        <end position="323"/>
    </location>
</feature>
<name>A0A2A4AIK1_9CORY</name>
<reference evidence="9 10" key="1">
    <citation type="submission" date="2017-09" db="EMBL/GenBank/DDBJ databases">
        <title>Draft Genome Sequence of Corynebacterium accolens AH4003.</title>
        <authorList>
            <person name="Chen Y."/>
            <person name="Oosthuysen W.F."/>
            <person name="Kelley S."/>
            <person name="Horswill A."/>
        </authorList>
    </citation>
    <scope>NUCLEOTIDE SEQUENCE [LARGE SCALE GENOMIC DNA]</scope>
    <source>
        <strain evidence="9 10">AH4003</strain>
    </source>
</reference>
<dbReference type="EMBL" id="NWBP01000010">
    <property type="protein sequence ID" value="PCC83575.1"/>
    <property type="molecule type" value="Genomic_DNA"/>
</dbReference>
<feature type="transmembrane region" description="Helical" evidence="7">
    <location>
        <begin position="291"/>
        <end position="314"/>
    </location>
</feature>
<feature type="transmembrane region" description="Helical" evidence="7">
    <location>
        <begin position="15"/>
        <end position="35"/>
    </location>
</feature>
<proteinExistence type="predicted"/>
<evidence type="ECO:0000259" key="8">
    <source>
        <dbReference type="Pfam" id="PF02687"/>
    </source>
</evidence>
<sequence length="331" mass="34165">MFLALRELCAARGRFALIGAVVALITLLLVMLSGLTEGLGKQNTSALEALGHEYEQASFSTQKPTFTESEIYADDVVPGSAPLGTAQTKVEGFGGVAVLGLPAGEPIPGTKQQVPATGVVASQAITQGNSVAIGDEAYAVRGTVPDLYYSHSPVLWVSTQTWAQLSRAPSDVVGTALLHANSIATGLPTSVSMREALSGLPAYTSERGSLLTMQGFLYAISALVMVAFLSIWTMQRTRDLSILRALGARTRYLLGDALAQSALILALGVGVGAAVGWGLGALAQSTVPFVLSARTIAAPAAGMWVLGMLGAVLATRRISKINPLDALGGQG</sequence>
<dbReference type="PANTHER" id="PTHR43738:SF1">
    <property type="entry name" value="HEMIN TRANSPORT SYSTEM PERMEASE PROTEIN HRTB-RELATED"/>
    <property type="match status" value="1"/>
</dbReference>
<keyword evidence="2" id="KW-0813">Transport</keyword>
<keyword evidence="5 7" id="KW-1133">Transmembrane helix</keyword>
<protein>
    <submittedName>
        <fullName evidence="9">ABC transporter permease</fullName>
    </submittedName>
</protein>
<feature type="transmembrane region" description="Helical" evidence="7">
    <location>
        <begin position="215"/>
        <end position="232"/>
    </location>
</feature>
<keyword evidence="6 7" id="KW-0472">Membrane</keyword>
<evidence type="ECO:0000256" key="4">
    <source>
        <dbReference type="ARBA" id="ARBA00022692"/>
    </source>
</evidence>
<evidence type="ECO:0000256" key="2">
    <source>
        <dbReference type="ARBA" id="ARBA00022448"/>
    </source>
</evidence>
<evidence type="ECO:0000256" key="1">
    <source>
        <dbReference type="ARBA" id="ARBA00004651"/>
    </source>
</evidence>